<evidence type="ECO:0000313" key="2">
    <source>
        <dbReference type="EMBL" id="KOC87286.1"/>
    </source>
</evidence>
<sequence length="107" mass="12695">MNIALKEEILKNRNDLIEGTFCFSLFEERFFYPSLLDDLIDNSILFIKENGSDAEVKDFLSWLVNCVDQCFLSHKDEGDLYTIKNYSSEIEKNWMNVWKQKINEINN</sequence>
<dbReference type="Proteomes" id="UP000037088">
    <property type="component" value="Unassembled WGS sequence"/>
</dbReference>
<evidence type="ECO:0000313" key="3">
    <source>
        <dbReference type="Proteomes" id="UP000036851"/>
    </source>
</evidence>
<protein>
    <submittedName>
        <fullName evidence="2">Uncharacterized protein</fullName>
    </submittedName>
</protein>
<dbReference type="STRING" id="1560201.NG42_21570"/>
<dbReference type="PATRIC" id="fig|1560201.3.peg.4576"/>
<dbReference type="OrthoDB" id="1077438at2"/>
<dbReference type="EMBL" id="JRXE01000058">
    <property type="protein sequence ID" value="KOC86673.1"/>
    <property type="molecule type" value="Genomic_DNA"/>
</dbReference>
<gene>
    <name evidence="1" type="ORF">NG42_21570</name>
    <name evidence="2" type="ORF">NG43_21520</name>
</gene>
<dbReference type="EMBL" id="JRXF01000073">
    <property type="protein sequence ID" value="KOC87286.1"/>
    <property type="molecule type" value="Genomic_DNA"/>
</dbReference>
<dbReference type="AlphaFoldDB" id="A0A0L7SWD9"/>
<proteinExistence type="predicted"/>
<evidence type="ECO:0000313" key="4">
    <source>
        <dbReference type="Proteomes" id="UP000037088"/>
    </source>
</evidence>
<keyword evidence="4" id="KW-1185">Reference proteome</keyword>
<comment type="caution">
    <text evidence="2">The sequence shown here is derived from an EMBL/GenBank/DDBJ whole genome shotgun (WGS) entry which is preliminary data.</text>
</comment>
<dbReference type="RefSeq" id="WP_052903063.1">
    <property type="nucleotide sequence ID" value="NZ_JRXE01000058.1"/>
</dbReference>
<evidence type="ECO:0000313" key="1">
    <source>
        <dbReference type="EMBL" id="KOC86673.1"/>
    </source>
</evidence>
<accession>A0A0L7SWD9</accession>
<name>A0A0L7SWD9_9GAMM</name>
<reference evidence="3 4" key="1">
    <citation type="journal article" date="2015" name="Int. J. Syst. Evol. Microbiol.">
        <title>Erwinia iniecta sp. nov., isolated from Russian wheat aphids (Diuraphis noxia).</title>
        <authorList>
            <person name="Campillo T."/>
            <person name="Luna E."/>
            <person name="Portier P."/>
            <person name="Fischer-Le Saux M."/>
            <person name="Lapitan N."/>
            <person name="Tisserat N.A."/>
            <person name="Leach J.E."/>
        </authorList>
    </citation>
    <scope>NUCLEOTIDE SEQUENCE [LARGE SCALE GENOMIC DNA]</scope>
    <source>
        <strain evidence="1 4">B120</strain>
        <strain evidence="2 3">B149</strain>
    </source>
</reference>
<dbReference type="Proteomes" id="UP000036851">
    <property type="component" value="Unassembled WGS sequence"/>
</dbReference>
<organism evidence="2 3">
    <name type="scientific">Winslowiella iniecta</name>
    <dbReference type="NCBI Taxonomy" id="1560201"/>
    <lineage>
        <taxon>Bacteria</taxon>
        <taxon>Pseudomonadati</taxon>
        <taxon>Pseudomonadota</taxon>
        <taxon>Gammaproteobacteria</taxon>
        <taxon>Enterobacterales</taxon>
        <taxon>Erwiniaceae</taxon>
        <taxon>Winslowiella</taxon>
    </lineage>
</organism>